<dbReference type="InterPro" id="IPR009003">
    <property type="entry name" value="Peptidase_S1_PA"/>
</dbReference>
<dbReference type="SUPFAM" id="SSF50494">
    <property type="entry name" value="Trypsin-like serine proteases"/>
    <property type="match status" value="1"/>
</dbReference>
<dbReference type="PROSITE" id="PS00134">
    <property type="entry name" value="TRYPSIN_HIS"/>
    <property type="match status" value="1"/>
</dbReference>
<accession>A0AA38MHV9</accession>
<dbReference type="InterPro" id="IPR001254">
    <property type="entry name" value="Trypsin_dom"/>
</dbReference>
<keyword evidence="3" id="KW-0325">Glycoprotein</keyword>
<feature type="signal peptide" evidence="5">
    <location>
        <begin position="1"/>
        <end position="18"/>
    </location>
</feature>
<evidence type="ECO:0000313" key="8">
    <source>
        <dbReference type="Proteomes" id="UP001168821"/>
    </source>
</evidence>
<protein>
    <recommendedName>
        <fullName evidence="6">Peptidase S1 domain-containing protein</fullName>
    </recommendedName>
</protein>
<dbReference type="AlphaFoldDB" id="A0AA38MHV9"/>
<evidence type="ECO:0000313" key="7">
    <source>
        <dbReference type="EMBL" id="KAJ3656634.1"/>
    </source>
</evidence>
<evidence type="ECO:0000259" key="6">
    <source>
        <dbReference type="PROSITE" id="PS50240"/>
    </source>
</evidence>
<dbReference type="CDD" id="cd00190">
    <property type="entry name" value="Tryp_SPc"/>
    <property type="match status" value="1"/>
</dbReference>
<dbReference type="PANTHER" id="PTHR24260:SF147">
    <property type="entry name" value="EG:BACR7A4.3 PROTEIN-RELATED"/>
    <property type="match status" value="1"/>
</dbReference>
<evidence type="ECO:0000256" key="5">
    <source>
        <dbReference type="SAM" id="SignalP"/>
    </source>
</evidence>
<dbReference type="Pfam" id="PF00089">
    <property type="entry name" value="Trypsin"/>
    <property type="match status" value="1"/>
</dbReference>
<dbReference type="GO" id="GO:0006508">
    <property type="term" value="P:proteolysis"/>
    <property type="evidence" value="ECO:0007669"/>
    <property type="project" value="InterPro"/>
</dbReference>
<dbReference type="FunFam" id="2.40.10.10:FF:000028">
    <property type="entry name" value="Serine protease easter"/>
    <property type="match status" value="1"/>
</dbReference>
<keyword evidence="1 5" id="KW-0732">Signal</keyword>
<feature type="domain" description="Peptidase S1" evidence="6">
    <location>
        <begin position="106"/>
        <end position="350"/>
    </location>
</feature>
<dbReference type="InterPro" id="IPR001314">
    <property type="entry name" value="Peptidase_S1A"/>
</dbReference>
<evidence type="ECO:0000256" key="2">
    <source>
        <dbReference type="ARBA" id="ARBA00023157"/>
    </source>
</evidence>
<dbReference type="PROSITE" id="PS50240">
    <property type="entry name" value="TRYPSIN_DOM"/>
    <property type="match status" value="1"/>
</dbReference>
<dbReference type="Gene3D" id="2.40.10.10">
    <property type="entry name" value="Trypsin-like serine proteases"/>
    <property type="match status" value="1"/>
</dbReference>
<dbReference type="SMART" id="SM00680">
    <property type="entry name" value="CLIP"/>
    <property type="match status" value="1"/>
</dbReference>
<evidence type="ECO:0000256" key="1">
    <source>
        <dbReference type="ARBA" id="ARBA00022729"/>
    </source>
</evidence>
<evidence type="ECO:0000256" key="4">
    <source>
        <dbReference type="ARBA" id="ARBA00024195"/>
    </source>
</evidence>
<proteinExistence type="inferred from homology"/>
<feature type="chain" id="PRO_5041277888" description="Peptidase S1 domain-containing protein" evidence="5">
    <location>
        <begin position="19"/>
        <end position="355"/>
    </location>
</feature>
<dbReference type="InterPro" id="IPR022700">
    <property type="entry name" value="CLIP"/>
</dbReference>
<organism evidence="7 8">
    <name type="scientific">Zophobas morio</name>
    <dbReference type="NCBI Taxonomy" id="2755281"/>
    <lineage>
        <taxon>Eukaryota</taxon>
        <taxon>Metazoa</taxon>
        <taxon>Ecdysozoa</taxon>
        <taxon>Arthropoda</taxon>
        <taxon>Hexapoda</taxon>
        <taxon>Insecta</taxon>
        <taxon>Pterygota</taxon>
        <taxon>Neoptera</taxon>
        <taxon>Endopterygota</taxon>
        <taxon>Coleoptera</taxon>
        <taxon>Polyphaga</taxon>
        <taxon>Cucujiformia</taxon>
        <taxon>Tenebrionidae</taxon>
        <taxon>Zophobas</taxon>
    </lineage>
</organism>
<reference evidence="7" key="1">
    <citation type="journal article" date="2023" name="G3 (Bethesda)">
        <title>Whole genome assemblies of Zophobas morio and Tenebrio molitor.</title>
        <authorList>
            <person name="Kaur S."/>
            <person name="Stinson S.A."/>
            <person name="diCenzo G.C."/>
        </authorList>
    </citation>
    <scope>NUCLEOTIDE SEQUENCE</scope>
    <source>
        <strain evidence="7">QUZm001</strain>
    </source>
</reference>
<dbReference type="InterPro" id="IPR018114">
    <property type="entry name" value="TRYPSIN_HIS"/>
</dbReference>
<dbReference type="SMART" id="SM00020">
    <property type="entry name" value="Tryp_SPc"/>
    <property type="match status" value="1"/>
</dbReference>
<dbReference type="InterPro" id="IPR043504">
    <property type="entry name" value="Peptidase_S1_PA_chymotrypsin"/>
</dbReference>
<dbReference type="PANTHER" id="PTHR24260">
    <property type="match status" value="1"/>
</dbReference>
<name>A0AA38MHV9_9CUCU</name>
<comment type="caution">
    <text evidence="7">The sequence shown here is derived from an EMBL/GenBank/DDBJ whole genome shotgun (WGS) entry which is preliminary data.</text>
</comment>
<sequence length="355" mass="39567">MYTFLIVVIVIFVKNVYTQGIIGNSCSLEPSNSPGVCKLLTQCKEIRDQVVFSHKLPQTCGFEGTQAIVCCPKTRQPGYISQTKCREYTSHTKEEQLCGHYIVKRVVGGVPTGRTDFPHMAALGYPIESSDKYRWLCGGSVISEQYILTAAHCLFSIIGGEPKVVLLGVTNLNDTYHRHEKTIAKTIPHPEYNFNSHYHDIGLVKLKRPIEMSSYVRPACLNTHFDIPVGKVIATGWGDTHSKGGRSEDLLQVTLGITEYELCNKSYQVTRKLRRGIINDMHICTGRGKEQKDTCQGDAGGPLQIYHNNDATSCMYDIVGVISFGIGCDGDPSVNTRVSHYIKWIEDTVWPQSTQ</sequence>
<gene>
    <name evidence="7" type="ORF">Zmor_015693</name>
</gene>
<dbReference type="PRINTS" id="PR00722">
    <property type="entry name" value="CHYMOTRYPSIN"/>
</dbReference>
<dbReference type="EMBL" id="JALNTZ010000004">
    <property type="protein sequence ID" value="KAJ3656634.1"/>
    <property type="molecule type" value="Genomic_DNA"/>
</dbReference>
<dbReference type="InterPro" id="IPR051333">
    <property type="entry name" value="CLIP_Serine_Protease"/>
</dbReference>
<comment type="similarity">
    <text evidence="4">Belongs to the peptidase S1 family. CLIP subfamily.</text>
</comment>
<dbReference type="GO" id="GO:0004252">
    <property type="term" value="F:serine-type endopeptidase activity"/>
    <property type="evidence" value="ECO:0007669"/>
    <property type="project" value="InterPro"/>
</dbReference>
<keyword evidence="2" id="KW-1015">Disulfide bond</keyword>
<keyword evidence="8" id="KW-1185">Reference proteome</keyword>
<evidence type="ECO:0000256" key="3">
    <source>
        <dbReference type="ARBA" id="ARBA00023180"/>
    </source>
</evidence>
<dbReference type="Proteomes" id="UP001168821">
    <property type="component" value="Unassembled WGS sequence"/>
</dbReference>